<dbReference type="InterPro" id="IPR005595">
    <property type="entry name" value="TRAP_alpha"/>
</dbReference>
<evidence type="ECO:0000256" key="1">
    <source>
        <dbReference type="ARBA" id="ARBA00004115"/>
    </source>
</evidence>
<reference evidence="10 11" key="1">
    <citation type="journal article" date="2010" name="Plant Cell">
        <title>The Chlorella variabilis NC64A genome reveals adaptation to photosymbiosis, coevolution with viruses, and cryptic sex.</title>
        <authorList>
            <person name="Blanc G."/>
            <person name="Duncan G."/>
            <person name="Agarkova I."/>
            <person name="Borodovsky M."/>
            <person name="Gurnon J."/>
            <person name="Kuo A."/>
            <person name="Lindquist E."/>
            <person name="Lucas S."/>
            <person name="Pangilinan J."/>
            <person name="Polle J."/>
            <person name="Salamov A."/>
            <person name="Terry A."/>
            <person name="Yamada T."/>
            <person name="Dunigan D.D."/>
            <person name="Grigoriev I.V."/>
            <person name="Claverie J.M."/>
            <person name="Van Etten J.L."/>
        </authorList>
    </citation>
    <scope>NUCLEOTIDE SEQUENCE [LARGE SCALE GENOMIC DNA]</scope>
    <source>
        <strain evidence="10 11">NC64A</strain>
    </source>
</reference>
<keyword evidence="4 7" id="KW-0256">Endoplasmic reticulum</keyword>
<keyword evidence="11" id="KW-1185">Reference proteome</keyword>
<evidence type="ECO:0000256" key="7">
    <source>
        <dbReference type="RuleBase" id="RU368074"/>
    </source>
</evidence>
<dbReference type="PANTHER" id="PTHR12924:SF0">
    <property type="entry name" value="TRANSLOCON-ASSOCIATED PROTEIN SUBUNIT ALPHA"/>
    <property type="match status" value="1"/>
</dbReference>
<keyword evidence="2 7" id="KW-0812">Transmembrane</keyword>
<evidence type="ECO:0000256" key="4">
    <source>
        <dbReference type="ARBA" id="ARBA00022824"/>
    </source>
</evidence>
<evidence type="ECO:0000256" key="2">
    <source>
        <dbReference type="ARBA" id="ARBA00022692"/>
    </source>
</evidence>
<evidence type="ECO:0000256" key="9">
    <source>
        <dbReference type="SAM" id="SignalP"/>
    </source>
</evidence>
<evidence type="ECO:0000256" key="8">
    <source>
        <dbReference type="SAM" id="MobiDB-lite"/>
    </source>
</evidence>
<feature type="transmembrane region" description="Helical" evidence="7">
    <location>
        <begin position="155"/>
        <end position="176"/>
    </location>
</feature>
<evidence type="ECO:0000256" key="5">
    <source>
        <dbReference type="ARBA" id="ARBA00022989"/>
    </source>
</evidence>
<keyword evidence="7" id="KW-0106">Calcium</keyword>
<accession>E1Z8H5</accession>
<protein>
    <recommendedName>
        <fullName evidence="7">Translocon-associated protein subunit alpha</fullName>
        <shortName evidence="7">TRAP-alpha</shortName>
    </recommendedName>
    <alternativeName>
        <fullName evidence="7">Signal sequence receptor subunit alpha</fullName>
    </alternativeName>
</protein>
<dbReference type="OrthoDB" id="1926781at2759"/>
<dbReference type="EMBL" id="GL433839">
    <property type="protein sequence ID" value="EFN57610.1"/>
    <property type="molecule type" value="Genomic_DNA"/>
</dbReference>
<comment type="function">
    <text evidence="7">TRAP proteins are part of a complex whose function is to bind calcium to the ER membrane and thereby regulate the retention of ER resident proteins. May be involved in the recycling of the translocation apparatus after completion of the translocation process or may function as a membrane-bound chaperone facilitating folding of translocated proteins.</text>
</comment>
<sequence>MAVGLRNIVLPLAALVLLASAAQAQEDVQVLHWWPENPTMSFFPGKAASCVLGVRNTGVAPLNVTYALANLASPYNASMNLFNFTGSFLGDVPLAPGEETSAEYAIFFPRQLPAREFILKVNLIYSLGSQYQQKMFFNETINVIEEPTLFDTQLIGLYLIGLAALAGIVYSGTEFAKSKGWIKKSKPVVRPAATSSNKEEWLRGTAADPKLRKKQT</sequence>
<dbReference type="RefSeq" id="XP_005849712.1">
    <property type="nucleotide sequence ID" value="XM_005849650.1"/>
</dbReference>
<comment type="domain">
    <text evidence="7">Shows a remarkable charge distribution with the N-terminus being highly negatively charged, and the cytoplasmic C-terminus positively charged.</text>
</comment>
<gene>
    <name evidence="10" type="ORF">CHLNCDRAFT_59615</name>
</gene>
<dbReference type="AlphaFoldDB" id="E1Z8H5"/>
<dbReference type="STRING" id="554065.E1Z8H5"/>
<organism evidence="11">
    <name type="scientific">Chlorella variabilis</name>
    <name type="common">Green alga</name>
    <dbReference type="NCBI Taxonomy" id="554065"/>
    <lineage>
        <taxon>Eukaryota</taxon>
        <taxon>Viridiplantae</taxon>
        <taxon>Chlorophyta</taxon>
        <taxon>core chlorophytes</taxon>
        <taxon>Trebouxiophyceae</taxon>
        <taxon>Chlorellales</taxon>
        <taxon>Chlorellaceae</taxon>
        <taxon>Chlorella clade</taxon>
        <taxon>Chlorella</taxon>
    </lineage>
</organism>
<evidence type="ECO:0000313" key="11">
    <source>
        <dbReference type="Proteomes" id="UP000008141"/>
    </source>
</evidence>
<proteinExistence type="inferred from homology"/>
<dbReference type="PANTHER" id="PTHR12924">
    <property type="entry name" value="TRANSLOCON-ASSOCIATED PROTEIN, ALPHA SUBUNIT"/>
    <property type="match status" value="1"/>
</dbReference>
<feature type="signal peptide" evidence="9">
    <location>
        <begin position="1"/>
        <end position="24"/>
    </location>
</feature>
<dbReference type="InParanoid" id="E1Z8H5"/>
<dbReference type="GO" id="GO:0005789">
    <property type="term" value="C:endoplasmic reticulum membrane"/>
    <property type="evidence" value="ECO:0007669"/>
    <property type="project" value="UniProtKB-SubCell"/>
</dbReference>
<comment type="similarity">
    <text evidence="7">Belongs to the TRAP-alpha family.</text>
</comment>
<dbReference type="KEGG" id="cvr:CHLNCDRAFT_59615"/>
<keyword evidence="5 7" id="KW-1133">Transmembrane helix</keyword>
<dbReference type="Proteomes" id="UP000008141">
    <property type="component" value="Unassembled WGS sequence"/>
</dbReference>
<dbReference type="FunCoup" id="E1Z8H5">
    <property type="interactions" value="1818"/>
</dbReference>
<evidence type="ECO:0000256" key="3">
    <source>
        <dbReference type="ARBA" id="ARBA00022729"/>
    </source>
</evidence>
<feature type="chain" id="PRO_5003155948" description="Translocon-associated protein subunit alpha" evidence="9">
    <location>
        <begin position="25"/>
        <end position="216"/>
    </location>
</feature>
<name>E1Z8H5_CHLVA</name>
<dbReference type="OMA" id="MFFNETI"/>
<dbReference type="Pfam" id="PF03896">
    <property type="entry name" value="TRAP_alpha"/>
    <property type="match status" value="1"/>
</dbReference>
<keyword evidence="6 7" id="KW-0472">Membrane</keyword>
<feature type="region of interest" description="Disordered" evidence="8">
    <location>
        <begin position="190"/>
        <end position="216"/>
    </location>
</feature>
<comment type="subunit">
    <text evidence="7">Heterotetramer of TRAP-alpha, TRAP-beta, TRAP-delta and TRAP-gamma.</text>
</comment>
<keyword evidence="3 7" id="KW-0732">Signal</keyword>
<comment type="subcellular location">
    <subcellularLocation>
        <location evidence="1 7">Endoplasmic reticulum membrane</location>
        <topology evidence="1 7">Single-pass type I membrane protein</topology>
    </subcellularLocation>
</comment>
<dbReference type="GeneID" id="17357059"/>
<evidence type="ECO:0000313" key="10">
    <source>
        <dbReference type="EMBL" id="EFN57610.1"/>
    </source>
</evidence>
<evidence type="ECO:0000256" key="6">
    <source>
        <dbReference type="ARBA" id="ARBA00023136"/>
    </source>
</evidence>